<comment type="caution">
    <text evidence="2">The sequence shown here is derived from an EMBL/GenBank/DDBJ whole genome shotgun (WGS) entry which is preliminary data.</text>
</comment>
<evidence type="ECO:0000313" key="2">
    <source>
        <dbReference type="EMBL" id="TCC46541.1"/>
    </source>
</evidence>
<dbReference type="RefSeq" id="WP_131516287.1">
    <property type="nucleotide sequence ID" value="NZ_SJKD01000006.1"/>
</dbReference>
<feature type="region of interest" description="Disordered" evidence="1">
    <location>
        <begin position="49"/>
        <end position="79"/>
    </location>
</feature>
<evidence type="ECO:0000313" key="3">
    <source>
        <dbReference type="Proteomes" id="UP000293342"/>
    </source>
</evidence>
<keyword evidence="3" id="KW-1185">Reference proteome</keyword>
<evidence type="ECO:0000256" key="1">
    <source>
        <dbReference type="SAM" id="MobiDB-lite"/>
    </source>
</evidence>
<proteinExistence type="predicted"/>
<reference evidence="2 3" key="1">
    <citation type="submission" date="2019-02" db="EMBL/GenBank/DDBJ databases">
        <title>Kribbella capetownensis sp. nov. and Kribbella speibonae sp. nov., isolated from soil.</title>
        <authorList>
            <person name="Curtis S.M."/>
            <person name="Norton I."/>
            <person name="Everest G.J."/>
            <person name="Meyers P.R."/>
        </authorList>
    </citation>
    <scope>NUCLEOTIDE SEQUENCE [LARGE SCALE GENOMIC DNA]</scope>
    <source>
        <strain evidence="2 3">YM53</strain>
    </source>
</reference>
<dbReference type="Proteomes" id="UP000293342">
    <property type="component" value="Unassembled WGS sequence"/>
</dbReference>
<sequence>MEVAEECGIGKTTVLKMAKLPDSRKPTYEAIQDMAPEPEAVAIEIKTDERVDSVDTDRNPLPTERRHLLSTRTATTRSN</sequence>
<feature type="compositionally biased region" description="Polar residues" evidence="1">
    <location>
        <begin position="70"/>
        <end position="79"/>
    </location>
</feature>
<name>A0A4R0JHW2_9ACTN</name>
<dbReference type="EMBL" id="SJKD01000006">
    <property type="protein sequence ID" value="TCC46541.1"/>
    <property type="molecule type" value="Genomic_DNA"/>
</dbReference>
<dbReference type="AlphaFoldDB" id="A0A4R0JHW2"/>
<accession>A0A4R0JHW2</accession>
<gene>
    <name evidence="2" type="ORF">E0H75_26130</name>
</gene>
<organism evidence="2 3">
    <name type="scientific">Kribbella capetownensis</name>
    <dbReference type="NCBI Taxonomy" id="1572659"/>
    <lineage>
        <taxon>Bacteria</taxon>
        <taxon>Bacillati</taxon>
        <taxon>Actinomycetota</taxon>
        <taxon>Actinomycetes</taxon>
        <taxon>Propionibacteriales</taxon>
        <taxon>Kribbellaceae</taxon>
        <taxon>Kribbella</taxon>
    </lineage>
</organism>
<feature type="compositionally biased region" description="Basic and acidic residues" evidence="1">
    <location>
        <begin position="49"/>
        <end position="67"/>
    </location>
</feature>
<protein>
    <submittedName>
        <fullName evidence="2">Uncharacterized protein</fullName>
    </submittedName>
</protein>